<evidence type="ECO:0000256" key="1">
    <source>
        <dbReference type="SAM" id="MobiDB-lite"/>
    </source>
</evidence>
<keyword evidence="3" id="KW-1185">Reference proteome</keyword>
<feature type="region of interest" description="Disordered" evidence="1">
    <location>
        <begin position="262"/>
        <end position="352"/>
    </location>
</feature>
<sequence length="473" mass="52986">MYYYADYDEYDDHYNDDAAGYDPPEASYDTYEPHYELEPDIDYPAYEGIADGDEYKSEVVEQASWDEPRYAPHHALYGSEDVAHGCMPRELEDASFDVLALDESYAAWQETWATGPALDDDEDAWARAMDSWREQIEASHDADASEDLVYTSLPDNRLVVGDDLWTSPEREQLQEAFERGGISDEEYVRVLGELWDEQLELKQLDERLCADGYVWDEKCDDYVHPVYGYASLEPDGEGVALSLTPPYHVFLMHSVPPPPPPVLPAPVRTSRPSYRLARGPRLGPRKPPSAILLLRTPQPQTQHTFRRRQRRLRTHSPPSRARDSPPHVSTAASRARARSDPGPRPGKLKQPDARMIISTVPTPIPSVASMLPTATQLQARASPQTIPLCVDTAVISKPRKPPNIGETFRRAAPLSSTGSAPPSPLFSSAPVSELDQRRRNALRRLSKRDMTPSPRGVAWHGLEGEVVVPLVLS</sequence>
<accession>A0AAD6ZJM9</accession>
<name>A0AAD6ZJM9_9AGAR</name>
<dbReference type="Proteomes" id="UP001218218">
    <property type="component" value="Unassembled WGS sequence"/>
</dbReference>
<evidence type="ECO:0000313" key="2">
    <source>
        <dbReference type="EMBL" id="KAJ7323972.1"/>
    </source>
</evidence>
<organism evidence="2 3">
    <name type="scientific">Mycena albidolilacea</name>
    <dbReference type="NCBI Taxonomy" id="1033008"/>
    <lineage>
        <taxon>Eukaryota</taxon>
        <taxon>Fungi</taxon>
        <taxon>Dikarya</taxon>
        <taxon>Basidiomycota</taxon>
        <taxon>Agaricomycotina</taxon>
        <taxon>Agaricomycetes</taxon>
        <taxon>Agaricomycetidae</taxon>
        <taxon>Agaricales</taxon>
        <taxon>Marasmiineae</taxon>
        <taxon>Mycenaceae</taxon>
        <taxon>Mycena</taxon>
    </lineage>
</organism>
<dbReference type="EMBL" id="JARIHO010000045">
    <property type="protein sequence ID" value="KAJ7323972.1"/>
    <property type="molecule type" value="Genomic_DNA"/>
</dbReference>
<reference evidence="2" key="1">
    <citation type="submission" date="2023-03" db="EMBL/GenBank/DDBJ databases">
        <title>Massive genome expansion in bonnet fungi (Mycena s.s.) driven by repeated elements and novel gene families across ecological guilds.</title>
        <authorList>
            <consortium name="Lawrence Berkeley National Laboratory"/>
            <person name="Harder C.B."/>
            <person name="Miyauchi S."/>
            <person name="Viragh M."/>
            <person name="Kuo A."/>
            <person name="Thoen E."/>
            <person name="Andreopoulos B."/>
            <person name="Lu D."/>
            <person name="Skrede I."/>
            <person name="Drula E."/>
            <person name="Henrissat B."/>
            <person name="Morin E."/>
            <person name="Kohler A."/>
            <person name="Barry K."/>
            <person name="LaButti K."/>
            <person name="Morin E."/>
            <person name="Salamov A."/>
            <person name="Lipzen A."/>
            <person name="Mereny Z."/>
            <person name="Hegedus B."/>
            <person name="Baldrian P."/>
            <person name="Stursova M."/>
            <person name="Weitz H."/>
            <person name="Taylor A."/>
            <person name="Grigoriev I.V."/>
            <person name="Nagy L.G."/>
            <person name="Martin F."/>
            <person name="Kauserud H."/>
        </authorList>
    </citation>
    <scope>NUCLEOTIDE SEQUENCE</scope>
    <source>
        <strain evidence="2">CBHHK002</strain>
    </source>
</reference>
<dbReference type="AlphaFoldDB" id="A0AAD6ZJM9"/>
<feature type="region of interest" description="Disordered" evidence="1">
    <location>
        <begin position="412"/>
        <end position="435"/>
    </location>
</feature>
<gene>
    <name evidence="2" type="ORF">DFH08DRAFT_887249</name>
</gene>
<protein>
    <submittedName>
        <fullName evidence="2">Uncharacterized protein</fullName>
    </submittedName>
</protein>
<comment type="caution">
    <text evidence="2">The sequence shown here is derived from an EMBL/GenBank/DDBJ whole genome shotgun (WGS) entry which is preliminary data.</text>
</comment>
<feature type="compositionally biased region" description="Basic residues" evidence="1">
    <location>
        <begin position="304"/>
        <end position="314"/>
    </location>
</feature>
<proteinExistence type="predicted"/>
<evidence type="ECO:0000313" key="3">
    <source>
        <dbReference type="Proteomes" id="UP001218218"/>
    </source>
</evidence>